<dbReference type="PANTHER" id="PTHR11820:SF7">
    <property type="entry name" value="ACYLPYRUVASE FAHD1, MITOCHONDRIAL"/>
    <property type="match status" value="1"/>
</dbReference>
<dbReference type="AlphaFoldDB" id="A0A0D2X162"/>
<dbReference type="OMA" id="NCRKVIC"/>
<comment type="similarity">
    <text evidence="1">Belongs to the FAH family.</text>
</comment>
<dbReference type="GO" id="GO:0046872">
    <property type="term" value="F:metal ion binding"/>
    <property type="evidence" value="ECO:0007669"/>
    <property type="project" value="UniProtKB-KW"/>
</dbReference>
<dbReference type="GO" id="GO:0019752">
    <property type="term" value="P:carboxylic acid metabolic process"/>
    <property type="evidence" value="ECO:0007669"/>
    <property type="project" value="UniProtKB-ARBA"/>
</dbReference>
<dbReference type="eggNOG" id="KOG1535">
    <property type="taxonomic scope" value="Eukaryota"/>
</dbReference>
<evidence type="ECO:0000313" key="5">
    <source>
        <dbReference type="Proteomes" id="UP000008743"/>
    </source>
</evidence>
<dbReference type="PhylomeDB" id="A0A0D2X162"/>
<gene>
    <name evidence="4" type="ORF">CAOG_001591</name>
</gene>
<dbReference type="GO" id="GO:0018773">
    <property type="term" value="F:acetylpyruvate hydrolase activity"/>
    <property type="evidence" value="ECO:0007669"/>
    <property type="project" value="TreeGrafter"/>
</dbReference>
<dbReference type="FunFam" id="3.90.850.10:FF:000003">
    <property type="entry name" value="Fumarylacetoacetate hydrolase domain-containing 1"/>
    <property type="match status" value="1"/>
</dbReference>
<dbReference type="InParanoid" id="A0A0D2X162"/>
<dbReference type="Pfam" id="PF01557">
    <property type="entry name" value="FAA_hydrolase"/>
    <property type="match status" value="1"/>
</dbReference>
<keyword evidence="4" id="KW-0378">Hydrolase</keyword>
<evidence type="ECO:0000313" key="4">
    <source>
        <dbReference type="EMBL" id="KJE90254.1"/>
    </source>
</evidence>
<dbReference type="STRING" id="595528.A0A0D2X162"/>
<evidence type="ECO:0000256" key="2">
    <source>
        <dbReference type="ARBA" id="ARBA00022723"/>
    </source>
</evidence>
<name>A0A0D2X162_CAPO3</name>
<evidence type="ECO:0000259" key="3">
    <source>
        <dbReference type="Pfam" id="PF01557"/>
    </source>
</evidence>
<feature type="domain" description="Fumarylacetoacetase-like C-terminal" evidence="3">
    <location>
        <begin position="10"/>
        <end position="205"/>
    </location>
</feature>
<dbReference type="EMBL" id="KE346361">
    <property type="protein sequence ID" value="KJE90254.1"/>
    <property type="molecule type" value="Genomic_DNA"/>
</dbReference>
<dbReference type="Proteomes" id="UP000008743">
    <property type="component" value="Unassembled WGS sequence"/>
</dbReference>
<keyword evidence="5" id="KW-1185">Reference proteome</keyword>
<dbReference type="InterPro" id="IPR011234">
    <property type="entry name" value="Fumarylacetoacetase-like_C"/>
</dbReference>
<organism evidence="4 5">
    <name type="scientific">Capsaspora owczarzaki (strain ATCC 30864)</name>
    <dbReference type="NCBI Taxonomy" id="595528"/>
    <lineage>
        <taxon>Eukaryota</taxon>
        <taxon>Filasterea</taxon>
        <taxon>Capsaspora</taxon>
    </lineage>
</organism>
<dbReference type="RefSeq" id="XP_004364459.1">
    <property type="nucleotide sequence ID" value="XM_004364402.1"/>
</dbReference>
<dbReference type="PANTHER" id="PTHR11820">
    <property type="entry name" value="ACYLPYRUVASE"/>
    <property type="match status" value="1"/>
</dbReference>
<sequence>MSRFVELGRKIVAIGRNYREHAAELNNPVPKEPLFFLKPTTSYLPTGKTILIPDGVELDHEVELAVVIGKTGANITKDAAMEHVAGYALALDMTARNLQAVAKAKGLPWTIAKGQDGFCPISALIEKESINLANTRIWLKVDGEIKQDGNTRDMIFNVPTIISYVSQFMTLEENDVILTGTPAGVGQVKPGQVIECGLGSAMTMSFPVGSRAAPKL</sequence>
<dbReference type="OrthoDB" id="411064at2759"/>
<protein>
    <submittedName>
        <fullName evidence="4">Fumarylacetoacetate hydrolase domain-containing protein 1</fullName>
    </submittedName>
</protein>
<accession>A0A0D2X162</accession>
<dbReference type="InterPro" id="IPR036663">
    <property type="entry name" value="Fumarylacetoacetase_C_sf"/>
</dbReference>
<dbReference type="FunCoup" id="A0A0D2X162">
    <property type="interactions" value="219"/>
</dbReference>
<dbReference type="GO" id="GO:0005739">
    <property type="term" value="C:mitochondrion"/>
    <property type="evidence" value="ECO:0007669"/>
    <property type="project" value="TreeGrafter"/>
</dbReference>
<reference evidence="5" key="1">
    <citation type="submission" date="2011-02" db="EMBL/GenBank/DDBJ databases">
        <title>The Genome Sequence of Capsaspora owczarzaki ATCC 30864.</title>
        <authorList>
            <person name="Russ C."/>
            <person name="Cuomo C."/>
            <person name="Burger G."/>
            <person name="Gray M.W."/>
            <person name="Holland P.W.H."/>
            <person name="King N."/>
            <person name="Lang F.B.F."/>
            <person name="Roger A.J."/>
            <person name="Ruiz-Trillo I."/>
            <person name="Young S.K."/>
            <person name="Zeng Q."/>
            <person name="Gargeya S."/>
            <person name="Alvarado L."/>
            <person name="Berlin A."/>
            <person name="Chapman S.B."/>
            <person name="Chen Z."/>
            <person name="Freedman E."/>
            <person name="Gellesch M."/>
            <person name="Goldberg J."/>
            <person name="Griggs A."/>
            <person name="Gujja S."/>
            <person name="Heilman E."/>
            <person name="Heiman D."/>
            <person name="Howarth C."/>
            <person name="Mehta T."/>
            <person name="Neiman D."/>
            <person name="Pearson M."/>
            <person name="Roberts A."/>
            <person name="Saif S."/>
            <person name="Shea T."/>
            <person name="Shenoy N."/>
            <person name="Sisk P."/>
            <person name="Stolte C."/>
            <person name="Sykes S."/>
            <person name="White J."/>
            <person name="Yandava C."/>
            <person name="Haas B."/>
            <person name="Nusbaum C."/>
            <person name="Birren B."/>
        </authorList>
    </citation>
    <scope>NUCLEOTIDE SEQUENCE</scope>
    <source>
        <strain evidence="5">ATCC 30864</strain>
    </source>
</reference>
<dbReference type="SUPFAM" id="SSF56529">
    <property type="entry name" value="FAH"/>
    <property type="match status" value="1"/>
</dbReference>
<keyword evidence="2" id="KW-0479">Metal-binding</keyword>
<dbReference type="Gene3D" id="3.90.850.10">
    <property type="entry name" value="Fumarylacetoacetase-like, C-terminal domain"/>
    <property type="match status" value="1"/>
</dbReference>
<evidence type="ECO:0000256" key="1">
    <source>
        <dbReference type="ARBA" id="ARBA00010211"/>
    </source>
</evidence>
<proteinExistence type="inferred from homology"/>